<evidence type="ECO:0000256" key="2">
    <source>
        <dbReference type="ARBA" id="ARBA00022475"/>
    </source>
</evidence>
<dbReference type="InterPro" id="IPR001851">
    <property type="entry name" value="ABC_transp_permease"/>
</dbReference>
<keyword evidence="2" id="KW-1003">Cell membrane</keyword>
<evidence type="ECO:0000313" key="7">
    <source>
        <dbReference type="EMBL" id="ABX43883.1"/>
    </source>
</evidence>
<dbReference type="GO" id="GO:0005886">
    <property type="term" value="C:plasma membrane"/>
    <property type="evidence" value="ECO:0007669"/>
    <property type="project" value="UniProtKB-SubCell"/>
</dbReference>
<feature type="transmembrane region" description="Helical" evidence="6">
    <location>
        <begin position="72"/>
        <end position="89"/>
    </location>
</feature>
<dbReference type="GO" id="GO:0015658">
    <property type="term" value="F:branched-chain amino acid transmembrane transporter activity"/>
    <property type="evidence" value="ECO:0007669"/>
    <property type="project" value="InterPro"/>
</dbReference>
<dbReference type="InterPro" id="IPR043428">
    <property type="entry name" value="LivM-like"/>
</dbReference>
<dbReference type="AlphaFoldDB" id="A9KIM0"/>
<dbReference type="PANTHER" id="PTHR30482:SF10">
    <property type="entry name" value="HIGH-AFFINITY BRANCHED-CHAIN AMINO ACID TRANSPORT PROTEIN BRAE"/>
    <property type="match status" value="1"/>
</dbReference>
<comment type="subcellular location">
    <subcellularLocation>
        <location evidence="1">Cell membrane</location>
        <topology evidence="1">Multi-pass membrane protein</topology>
    </subcellularLocation>
</comment>
<feature type="transmembrane region" description="Helical" evidence="6">
    <location>
        <begin position="12"/>
        <end position="31"/>
    </location>
</feature>
<feature type="transmembrane region" description="Helical" evidence="6">
    <location>
        <begin position="249"/>
        <end position="274"/>
    </location>
</feature>
<name>A9KIM0_LACP7</name>
<dbReference type="Pfam" id="PF02653">
    <property type="entry name" value="BPD_transp_2"/>
    <property type="match status" value="1"/>
</dbReference>
<sequence length="333" mass="36264" precursor="true">MEKNKKRRNLINAVIAFAAIILGYMAVYFMMEGNILSRQMTSLIPRIGINIILAVSLSITVGLLGELSLGHAGFMAIGAYSSAIFTTQAVGLPGFLSFIIALLIGGIMAALFGVITGIPVLRLRGDYLAIVTLAFTEIIRSIINSMSITGGAMGLSKIPDYANYTWIYIFGILTILVAVNLKNSRHGRAILSVRENYVAAEAMGIPVTKFKILAFTIAAFFAGIAGALYAHTYSVLRPNSFDYNKSIDILIFVVLGGMGNIPGTIVATILLTYLPEKFREFGDYRMLTYALALIIIMILNSGEMKEKIKGFFGKIVPFGKVKPKKLQEKKGEH</sequence>
<feature type="transmembrane region" description="Helical" evidence="6">
    <location>
        <begin position="286"/>
        <end position="302"/>
    </location>
</feature>
<evidence type="ECO:0000256" key="4">
    <source>
        <dbReference type="ARBA" id="ARBA00022989"/>
    </source>
</evidence>
<feature type="transmembrane region" description="Helical" evidence="6">
    <location>
        <begin position="127"/>
        <end position="143"/>
    </location>
</feature>
<organism evidence="7 8">
    <name type="scientific">Lachnoclostridium phytofermentans (strain ATCC 700394 / DSM 18823 / ISDg)</name>
    <name type="common">Clostridium phytofermentans</name>
    <dbReference type="NCBI Taxonomy" id="357809"/>
    <lineage>
        <taxon>Bacteria</taxon>
        <taxon>Bacillati</taxon>
        <taxon>Bacillota</taxon>
        <taxon>Clostridia</taxon>
        <taxon>Lachnospirales</taxon>
        <taxon>Lachnospiraceae</taxon>
    </lineage>
</organism>
<keyword evidence="5 6" id="KW-0472">Membrane</keyword>
<feature type="transmembrane region" description="Helical" evidence="6">
    <location>
        <begin position="43"/>
        <end position="65"/>
    </location>
</feature>
<dbReference type="STRING" id="357809.Cphy_3534"/>
<evidence type="ECO:0000256" key="5">
    <source>
        <dbReference type="ARBA" id="ARBA00023136"/>
    </source>
</evidence>
<accession>A9KIM0</accession>
<keyword evidence="8" id="KW-1185">Reference proteome</keyword>
<feature type="transmembrane region" description="Helical" evidence="6">
    <location>
        <begin position="95"/>
        <end position="115"/>
    </location>
</feature>
<dbReference type="PANTHER" id="PTHR30482">
    <property type="entry name" value="HIGH-AFFINITY BRANCHED-CHAIN AMINO ACID TRANSPORT SYSTEM PERMEASE"/>
    <property type="match status" value="1"/>
</dbReference>
<keyword evidence="4 6" id="KW-1133">Transmembrane helix</keyword>
<protein>
    <submittedName>
        <fullName evidence="7">Inner-membrane translocator</fullName>
    </submittedName>
</protein>
<dbReference type="HOGENOM" id="CLU_031365_1_2_9"/>
<dbReference type="EMBL" id="CP000885">
    <property type="protein sequence ID" value="ABX43883.1"/>
    <property type="molecule type" value="Genomic_DNA"/>
</dbReference>
<evidence type="ECO:0000256" key="3">
    <source>
        <dbReference type="ARBA" id="ARBA00022692"/>
    </source>
</evidence>
<proteinExistence type="predicted"/>
<keyword evidence="3 6" id="KW-0812">Transmembrane</keyword>
<feature type="transmembrane region" description="Helical" evidence="6">
    <location>
        <begin position="212"/>
        <end position="229"/>
    </location>
</feature>
<evidence type="ECO:0000256" key="1">
    <source>
        <dbReference type="ARBA" id="ARBA00004651"/>
    </source>
</evidence>
<reference evidence="8" key="1">
    <citation type="submission" date="2007-11" db="EMBL/GenBank/DDBJ databases">
        <title>Complete genome sequence of Clostridium phytofermentans ISDg.</title>
        <authorList>
            <person name="Leschine S.B."/>
            <person name="Warnick T.A."/>
            <person name="Blanchard J.L."/>
            <person name="Schnell D.J."/>
            <person name="Petit E.L."/>
            <person name="LaTouf W.G."/>
            <person name="Copeland A."/>
            <person name="Lucas S."/>
            <person name="Lapidus A."/>
            <person name="Barry K."/>
            <person name="Glavina del Rio T."/>
            <person name="Dalin E."/>
            <person name="Tice H."/>
            <person name="Pitluck S."/>
            <person name="Kiss H."/>
            <person name="Brettin T."/>
            <person name="Bruce D."/>
            <person name="Detter J.C."/>
            <person name="Han C."/>
            <person name="Kuske C."/>
            <person name="Schmutz J."/>
            <person name="Larimer F."/>
            <person name="Land M."/>
            <person name="Hauser L."/>
            <person name="Kyrpides N."/>
            <person name="Kim E.A."/>
            <person name="Richardson P."/>
        </authorList>
    </citation>
    <scope>NUCLEOTIDE SEQUENCE [LARGE SCALE GENOMIC DNA]</scope>
    <source>
        <strain evidence="8">ATCC 700394 / DSM 18823 / ISDg</strain>
    </source>
</reference>
<dbReference type="OrthoDB" id="9789927at2"/>
<dbReference type="CDD" id="cd06581">
    <property type="entry name" value="TM_PBP1_LivM_like"/>
    <property type="match status" value="1"/>
</dbReference>
<feature type="transmembrane region" description="Helical" evidence="6">
    <location>
        <begin position="163"/>
        <end position="181"/>
    </location>
</feature>
<gene>
    <name evidence="7" type="ordered locus">Cphy_3534</name>
</gene>
<evidence type="ECO:0000256" key="6">
    <source>
        <dbReference type="SAM" id="Phobius"/>
    </source>
</evidence>
<evidence type="ECO:0000313" key="8">
    <source>
        <dbReference type="Proteomes" id="UP000000370"/>
    </source>
</evidence>
<dbReference type="KEGG" id="cpy:Cphy_3534"/>
<dbReference type="eggNOG" id="COG4177">
    <property type="taxonomic scope" value="Bacteria"/>
</dbReference>
<dbReference type="Proteomes" id="UP000000370">
    <property type="component" value="Chromosome"/>
</dbReference>
<dbReference type="RefSeq" id="WP_012201531.1">
    <property type="nucleotide sequence ID" value="NC_010001.1"/>
</dbReference>